<proteinExistence type="predicted"/>
<name>B9J8J1_RHIR8</name>
<sequence>MRRGFCSRQFILGRRIHHAVVAKAVSIIAKAIPSSAMMDLSAPVRGRVRHIPVVSMVPQVLRIQIPWK</sequence>
<dbReference type="AlphaFoldDB" id="B9J8J1"/>
<organism evidence="1 2">
    <name type="scientific">Rhizobium rhizogenes (strain K84 / ATCC BAA-868)</name>
    <name type="common">Agrobacterium radiobacter</name>
    <dbReference type="NCBI Taxonomy" id="311403"/>
    <lineage>
        <taxon>Bacteria</taxon>
        <taxon>Pseudomonadati</taxon>
        <taxon>Pseudomonadota</taxon>
        <taxon>Alphaproteobacteria</taxon>
        <taxon>Hyphomicrobiales</taxon>
        <taxon>Rhizobiaceae</taxon>
        <taxon>Rhizobium/Agrobacterium group</taxon>
        <taxon>Rhizobium</taxon>
    </lineage>
</organism>
<gene>
    <name evidence="1" type="ordered locus">Arad_0760</name>
</gene>
<dbReference type="HOGENOM" id="CLU_2784678_0_0_5"/>
<dbReference type="EMBL" id="CP000628">
    <property type="protein sequence ID" value="ACM25378.1"/>
    <property type="molecule type" value="Genomic_DNA"/>
</dbReference>
<dbReference type="Proteomes" id="UP000001600">
    <property type="component" value="Chromosome 1"/>
</dbReference>
<dbReference type="KEGG" id="ara:Arad_0760"/>
<accession>B9J8J1</accession>
<protein>
    <submittedName>
        <fullName evidence="1">Uncharacterized protein</fullName>
    </submittedName>
</protein>
<evidence type="ECO:0000313" key="1">
    <source>
        <dbReference type="EMBL" id="ACM25378.1"/>
    </source>
</evidence>
<reference evidence="1 2" key="1">
    <citation type="journal article" date="2009" name="J. Bacteriol.">
        <title>Genome sequences of three Agrobacterium biovars help elucidate the evolution of multichromosome genomes in bacteria.</title>
        <authorList>
            <person name="Slater S.C."/>
            <person name="Goldman B.S."/>
            <person name="Goodner B."/>
            <person name="Setubal J.C."/>
            <person name="Farrand S.K."/>
            <person name="Nester E.W."/>
            <person name="Burr T.J."/>
            <person name="Banta L."/>
            <person name="Dickerman A.W."/>
            <person name="Paulsen I."/>
            <person name="Otten L."/>
            <person name="Suen G."/>
            <person name="Welch R."/>
            <person name="Almeida N.F."/>
            <person name="Arnold F."/>
            <person name="Burton O.T."/>
            <person name="Du Z."/>
            <person name="Ewing A."/>
            <person name="Godsy E."/>
            <person name="Heisel S."/>
            <person name="Houmiel K.L."/>
            <person name="Jhaveri J."/>
            <person name="Lu J."/>
            <person name="Miller N.M."/>
            <person name="Norton S."/>
            <person name="Chen Q."/>
            <person name="Phoolcharoen W."/>
            <person name="Ohlin V."/>
            <person name="Ondrusek D."/>
            <person name="Pride N."/>
            <person name="Stricklin S.L."/>
            <person name="Sun J."/>
            <person name="Wheeler C."/>
            <person name="Wilson L."/>
            <person name="Zhu H."/>
            <person name="Wood D.W."/>
        </authorList>
    </citation>
    <scope>NUCLEOTIDE SEQUENCE [LARGE SCALE GENOMIC DNA]</scope>
    <source>
        <strain evidence="2">K84 / ATCC BAA-868</strain>
    </source>
</reference>
<evidence type="ECO:0000313" key="2">
    <source>
        <dbReference type="Proteomes" id="UP000001600"/>
    </source>
</evidence>